<dbReference type="RefSeq" id="WP_121239540.1">
    <property type="nucleotide sequence ID" value="NZ_BHVV01000001.1"/>
</dbReference>
<gene>
    <name evidence="2" type="ORF">DFR35_0106</name>
</gene>
<name>A0A497XMQ5_9PROT</name>
<dbReference type="PANTHER" id="PTHR34957">
    <property type="entry name" value="NUCLEAR TRANSPORT FACTOR 2 (NTF2) FAMILY PROTEIN"/>
    <property type="match status" value="1"/>
</dbReference>
<dbReference type="SUPFAM" id="SSF54427">
    <property type="entry name" value="NTF2-like"/>
    <property type="match status" value="1"/>
</dbReference>
<keyword evidence="2" id="KW-0413">Isomerase</keyword>
<feature type="domain" description="SnoaL-like" evidence="1">
    <location>
        <begin position="15"/>
        <end position="127"/>
    </location>
</feature>
<evidence type="ECO:0000313" key="3">
    <source>
        <dbReference type="Proteomes" id="UP000268908"/>
    </source>
</evidence>
<dbReference type="Gene3D" id="3.10.450.50">
    <property type="match status" value="1"/>
</dbReference>
<reference evidence="2 3" key="1">
    <citation type="submission" date="2018-10" db="EMBL/GenBank/DDBJ databases">
        <title>Genomic Encyclopedia of Type Strains, Phase IV (KMG-IV): sequencing the most valuable type-strain genomes for metagenomic binning, comparative biology and taxonomic classification.</title>
        <authorList>
            <person name="Goeker M."/>
        </authorList>
    </citation>
    <scope>NUCLEOTIDE SEQUENCE [LARGE SCALE GENOMIC DNA]</scope>
    <source>
        <strain evidence="2 3">DSM 26916</strain>
    </source>
</reference>
<dbReference type="GO" id="GO:0016853">
    <property type="term" value="F:isomerase activity"/>
    <property type="evidence" value="ECO:0007669"/>
    <property type="project" value="UniProtKB-KW"/>
</dbReference>
<dbReference type="EMBL" id="RCCI01000004">
    <property type="protein sequence ID" value="RLJ67559.1"/>
    <property type="molecule type" value="Genomic_DNA"/>
</dbReference>
<dbReference type="Pfam" id="PF13474">
    <property type="entry name" value="SnoaL_3"/>
    <property type="match status" value="1"/>
</dbReference>
<accession>A0A497XMQ5</accession>
<evidence type="ECO:0000259" key="1">
    <source>
        <dbReference type="Pfam" id="PF13474"/>
    </source>
</evidence>
<dbReference type="InterPro" id="IPR037401">
    <property type="entry name" value="SnoaL-like"/>
</dbReference>
<organism evidence="2 3">
    <name type="scientific">Sulfurisoma sediminicola</name>
    <dbReference type="NCBI Taxonomy" id="1381557"/>
    <lineage>
        <taxon>Bacteria</taxon>
        <taxon>Pseudomonadati</taxon>
        <taxon>Pseudomonadota</taxon>
        <taxon>Betaproteobacteria</taxon>
        <taxon>Nitrosomonadales</taxon>
        <taxon>Sterolibacteriaceae</taxon>
        <taxon>Sulfurisoma</taxon>
    </lineage>
</organism>
<dbReference type="AlphaFoldDB" id="A0A497XMQ5"/>
<dbReference type="Proteomes" id="UP000268908">
    <property type="component" value="Unassembled WGS sequence"/>
</dbReference>
<proteinExistence type="predicted"/>
<sequence length="142" mass="15624">MPNKPIFPTPQDAEAAFYEALERADLEGMMAVWAEDEEIVCIHPGGPRLVGYASIREAWRRMFDGGARLQVRLSQPTTVQGPLAAATTVIEHISVRNDESVRAPLVATNVYVRGALGWRMVLHHASLTPPDTGAETPRKTLH</sequence>
<dbReference type="OrthoDB" id="5767026at2"/>
<dbReference type="PANTHER" id="PTHR34957:SF1">
    <property type="entry name" value="NUCLEAR TRANSPORT FACTOR 2 (NTF2) FAMILY PROTEIN"/>
    <property type="match status" value="1"/>
</dbReference>
<protein>
    <submittedName>
        <fullName evidence="2">Ketosteroid isomerase-like protein</fullName>
    </submittedName>
</protein>
<evidence type="ECO:0000313" key="2">
    <source>
        <dbReference type="EMBL" id="RLJ67559.1"/>
    </source>
</evidence>
<comment type="caution">
    <text evidence="2">The sequence shown here is derived from an EMBL/GenBank/DDBJ whole genome shotgun (WGS) entry which is preliminary data.</text>
</comment>
<dbReference type="InterPro" id="IPR032710">
    <property type="entry name" value="NTF2-like_dom_sf"/>
</dbReference>
<keyword evidence="3" id="KW-1185">Reference proteome</keyword>